<evidence type="ECO:0000256" key="8">
    <source>
        <dbReference type="ARBA" id="ARBA00025340"/>
    </source>
</evidence>
<dbReference type="Proteomes" id="UP001497512">
    <property type="component" value="Chromosome 2"/>
</dbReference>
<dbReference type="PANTHER" id="PTHR33162:SF1">
    <property type="entry name" value="SEC-INDEPENDENT PROTEIN TRANSLOCASE PROTEIN TATA, CHLOROPLASTIC"/>
    <property type="match status" value="1"/>
</dbReference>
<dbReference type="Gene3D" id="1.20.5.3310">
    <property type="match status" value="1"/>
</dbReference>
<dbReference type="NCBIfam" id="TIGR01411">
    <property type="entry name" value="tatAE"/>
    <property type="match status" value="1"/>
</dbReference>
<accession>A0ABP0UAQ9</accession>
<feature type="compositionally biased region" description="Low complexity" evidence="9">
    <location>
        <begin position="151"/>
        <end position="162"/>
    </location>
</feature>
<evidence type="ECO:0000256" key="3">
    <source>
        <dbReference type="ARBA" id="ARBA00022692"/>
    </source>
</evidence>
<dbReference type="HAMAP" id="MF_00236">
    <property type="entry name" value="TatA_E"/>
    <property type="match status" value="1"/>
</dbReference>
<evidence type="ECO:0000313" key="12">
    <source>
        <dbReference type="Proteomes" id="UP001497512"/>
    </source>
</evidence>
<sequence length="181" mass="19034">MAVVAAVPLCASQLAATRKRSLSSEPSASYSSAHYLPAVARVNCWRNSFLTSSGMHASQASLMFSEGRQMLAATPRQQFQRGKQRGDLVVHGLFGLGVPELAVIAGVAALLFGPKQLPEIGKTLGKTVKSFSQAAKEFQSEIQTSTEAQAEVKSTTTPTTPVEEPKAAPPATTATSEKDSA</sequence>
<dbReference type="PANTHER" id="PTHR33162">
    <property type="entry name" value="SEC-INDEPENDENT PROTEIN TRANSLOCASE PROTEIN TATA, CHLOROPLASTIC"/>
    <property type="match status" value="1"/>
</dbReference>
<dbReference type="InterPro" id="IPR003369">
    <property type="entry name" value="TatA/B/E"/>
</dbReference>
<gene>
    <name evidence="11" type="ORF">CSSPTR1EN2_LOCUS13550</name>
</gene>
<evidence type="ECO:0000256" key="9">
    <source>
        <dbReference type="SAM" id="MobiDB-lite"/>
    </source>
</evidence>
<keyword evidence="3 10" id="KW-0812">Transmembrane</keyword>
<dbReference type="NCBIfam" id="NF011429">
    <property type="entry name" value="PRK14857.1"/>
    <property type="match status" value="1"/>
</dbReference>
<evidence type="ECO:0000256" key="4">
    <source>
        <dbReference type="ARBA" id="ARBA00022927"/>
    </source>
</evidence>
<keyword evidence="5 10" id="KW-1133">Transmembrane helix</keyword>
<protein>
    <recommendedName>
        <fullName evidence="13">Sec-independent protein translocase protein TATA, chloroplastic</fullName>
    </recommendedName>
</protein>
<evidence type="ECO:0000256" key="6">
    <source>
        <dbReference type="ARBA" id="ARBA00023010"/>
    </source>
</evidence>
<evidence type="ECO:0000256" key="7">
    <source>
        <dbReference type="ARBA" id="ARBA00023136"/>
    </source>
</evidence>
<keyword evidence="2" id="KW-0813">Transport</keyword>
<evidence type="ECO:0000313" key="11">
    <source>
        <dbReference type="EMBL" id="CAK9216597.1"/>
    </source>
</evidence>
<feature type="region of interest" description="Disordered" evidence="9">
    <location>
        <begin position="140"/>
        <end position="181"/>
    </location>
</feature>
<dbReference type="EMBL" id="OZ019894">
    <property type="protein sequence ID" value="CAK9216597.1"/>
    <property type="molecule type" value="Genomic_DNA"/>
</dbReference>
<name>A0ABP0UAQ9_9BRYO</name>
<evidence type="ECO:0000256" key="10">
    <source>
        <dbReference type="SAM" id="Phobius"/>
    </source>
</evidence>
<comment type="function">
    <text evidence="8">Part of the twin-arginine translocation (Tat) system that transports large folded proteins containing a characteristic twin-arginine motif in their signal peptide across the thylakoid membrane. Involved in delta pH-dependent protein transport required for chloroplast development, especially thylakoid membrane formation. TATC and TATB mediate precursor recognition, whereas TATA facilitates translocation.</text>
</comment>
<evidence type="ECO:0000256" key="2">
    <source>
        <dbReference type="ARBA" id="ARBA00022448"/>
    </source>
</evidence>
<comment type="subcellular location">
    <subcellularLocation>
        <location evidence="1">Plastid</location>
        <location evidence="1">Chloroplast thylakoid membrane</location>
        <topology evidence="1">Single-pass membrane protein</topology>
    </subcellularLocation>
</comment>
<keyword evidence="12" id="KW-1185">Reference proteome</keyword>
<evidence type="ECO:0000256" key="1">
    <source>
        <dbReference type="ARBA" id="ARBA00004581"/>
    </source>
</evidence>
<organism evidence="11 12">
    <name type="scientific">Sphagnum troendelagicum</name>
    <dbReference type="NCBI Taxonomy" id="128251"/>
    <lineage>
        <taxon>Eukaryota</taxon>
        <taxon>Viridiplantae</taxon>
        <taxon>Streptophyta</taxon>
        <taxon>Embryophyta</taxon>
        <taxon>Bryophyta</taxon>
        <taxon>Sphagnophytina</taxon>
        <taxon>Sphagnopsida</taxon>
        <taxon>Sphagnales</taxon>
        <taxon>Sphagnaceae</taxon>
        <taxon>Sphagnum</taxon>
    </lineage>
</organism>
<reference evidence="11" key="1">
    <citation type="submission" date="2024-02" db="EMBL/GenBank/DDBJ databases">
        <authorList>
            <consortium name="ELIXIR-Norway"/>
            <consortium name="Elixir Norway"/>
        </authorList>
    </citation>
    <scope>NUCLEOTIDE SEQUENCE</scope>
</reference>
<keyword evidence="7 10" id="KW-0472">Membrane</keyword>
<evidence type="ECO:0008006" key="13">
    <source>
        <dbReference type="Google" id="ProtNLM"/>
    </source>
</evidence>
<keyword evidence="6" id="KW-0811">Translocation</keyword>
<dbReference type="InterPro" id="IPR006312">
    <property type="entry name" value="TatA/E"/>
</dbReference>
<dbReference type="Pfam" id="PF02416">
    <property type="entry name" value="TatA_B_E"/>
    <property type="match status" value="1"/>
</dbReference>
<keyword evidence="4" id="KW-0653">Protein transport</keyword>
<feature type="transmembrane region" description="Helical" evidence="10">
    <location>
        <begin position="88"/>
        <end position="112"/>
    </location>
</feature>
<proteinExistence type="inferred from homology"/>
<evidence type="ECO:0000256" key="5">
    <source>
        <dbReference type="ARBA" id="ARBA00022989"/>
    </source>
</evidence>